<evidence type="ECO:0000313" key="7">
    <source>
        <dbReference type="EMBL" id="CAH1156057.1"/>
    </source>
</evidence>
<dbReference type="SUPFAM" id="SSF56801">
    <property type="entry name" value="Acetyl-CoA synthetase-like"/>
    <property type="match status" value="1"/>
</dbReference>
<reference evidence="7" key="2">
    <citation type="submission" date="2022-10" db="EMBL/GenBank/DDBJ databases">
        <authorList>
            <consortium name="ENA_rothamsted_submissions"/>
            <consortium name="culmorum"/>
            <person name="King R."/>
        </authorList>
    </citation>
    <scope>NUCLEOTIDE SEQUENCE</scope>
</reference>
<evidence type="ECO:0000256" key="3">
    <source>
        <dbReference type="ARBA" id="ARBA00022598"/>
    </source>
</evidence>
<dbReference type="Gene3D" id="3.40.50.12780">
    <property type="entry name" value="N-terminal domain of ligase-like"/>
    <property type="match status" value="1"/>
</dbReference>
<feature type="domain" description="AMP-dependent synthetase/ligase" evidence="6">
    <location>
        <begin position="3"/>
        <end position="258"/>
    </location>
</feature>
<sequence length="268" mass="30354">MTLDTVVPHLALLYLGAKFAGIDPIQTERDWRHCIGLVEPKLIFVDEEQVDRLKNCLGALKVKPKLIVLGHSDYYQTFEDLVLPSPEEDSFRPKVIENCRDTALILFSSGTTGPPKPMTISHFSLVNGPQRILERYGTEFFKVELLFSTFYWITSIMILIRCFFTGGCRVLFPEFHPEKTLMAIEKYKISSCLISPAIAQHLLKVENAQQYDLSSVKFYISGGTSIFPEHISRLRKLFQDGIVLNIYGSTEAGGCITGYDLKKDLDYA</sequence>
<comment type="subcellular location">
    <subcellularLocation>
        <location evidence="1">Peroxisome</location>
    </subcellularLocation>
</comment>
<dbReference type="PANTHER" id="PTHR24096">
    <property type="entry name" value="LONG-CHAIN-FATTY-ACID--COA LIGASE"/>
    <property type="match status" value="1"/>
</dbReference>
<dbReference type="InterPro" id="IPR020845">
    <property type="entry name" value="AMP-binding_CS"/>
</dbReference>
<proteinExistence type="inferred from homology"/>
<keyword evidence="4" id="KW-0576">Peroxisome</keyword>
<keyword evidence="5" id="KW-0812">Transmembrane</keyword>
<dbReference type="GO" id="GO:0005777">
    <property type="term" value="C:peroxisome"/>
    <property type="evidence" value="ECO:0007669"/>
    <property type="project" value="UniProtKB-SubCell"/>
</dbReference>
<keyword evidence="5" id="KW-0472">Membrane</keyword>
<evidence type="ECO:0000256" key="5">
    <source>
        <dbReference type="SAM" id="Phobius"/>
    </source>
</evidence>
<protein>
    <recommendedName>
        <fullName evidence="6">AMP-dependent synthetase/ligase domain-containing protein</fullName>
    </recommendedName>
</protein>
<dbReference type="EMBL" id="OU896708">
    <property type="protein sequence ID" value="CAH1156057.1"/>
    <property type="molecule type" value="Genomic_DNA"/>
</dbReference>
<keyword evidence="3" id="KW-0436">Ligase</keyword>
<reference evidence="7" key="1">
    <citation type="submission" date="2022-01" db="EMBL/GenBank/DDBJ databases">
        <authorList>
            <person name="King R."/>
        </authorList>
    </citation>
    <scope>NUCLEOTIDE SEQUENCE</scope>
</reference>
<comment type="similarity">
    <text evidence="2">Belongs to the ATP-dependent AMP-binding enzyme family.</text>
</comment>
<dbReference type="InterPro" id="IPR042099">
    <property type="entry name" value="ANL_N_sf"/>
</dbReference>
<dbReference type="AlphaFoldDB" id="A0A9P0DMX8"/>
<evidence type="ECO:0000313" key="8">
    <source>
        <dbReference type="Proteomes" id="UP001153737"/>
    </source>
</evidence>
<dbReference type="Proteomes" id="UP001153737">
    <property type="component" value="Chromosome 2"/>
</dbReference>
<evidence type="ECO:0000259" key="6">
    <source>
        <dbReference type="Pfam" id="PF00501"/>
    </source>
</evidence>
<evidence type="ECO:0000256" key="2">
    <source>
        <dbReference type="ARBA" id="ARBA00006432"/>
    </source>
</evidence>
<dbReference type="InterPro" id="IPR000873">
    <property type="entry name" value="AMP-dep_synth/lig_dom"/>
</dbReference>
<dbReference type="GO" id="GO:0016405">
    <property type="term" value="F:CoA-ligase activity"/>
    <property type="evidence" value="ECO:0007669"/>
    <property type="project" value="TreeGrafter"/>
</dbReference>
<accession>A0A9P0DMX8</accession>
<gene>
    <name evidence="7" type="ORF">PHAECO_LOCUS6500</name>
</gene>
<feature type="non-terminal residue" evidence="7">
    <location>
        <position position="1"/>
    </location>
</feature>
<dbReference type="PANTHER" id="PTHR24096:SF149">
    <property type="entry name" value="AMP-BINDING DOMAIN-CONTAINING PROTEIN-RELATED"/>
    <property type="match status" value="1"/>
</dbReference>
<dbReference type="Pfam" id="PF00501">
    <property type="entry name" value="AMP-binding"/>
    <property type="match status" value="1"/>
</dbReference>
<keyword evidence="5" id="KW-1133">Transmembrane helix</keyword>
<evidence type="ECO:0000256" key="1">
    <source>
        <dbReference type="ARBA" id="ARBA00004275"/>
    </source>
</evidence>
<dbReference type="OrthoDB" id="10066957at2759"/>
<organism evidence="7 8">
    <name type="scientific">Phaedon cochleariae</name>
    <name type="common">Mustard beetle</name>
    <dbReference type="NCBI Taxonomy" id="80249"/>
    <lineage>
        <taxon>Eukaryota</taxon>
        <taxon>Metazoa</taxon>
        <taxon>Ecdysozoa</taxon>
        <taxon>Arthropoda</taxon>
        <taxon>Hexapoda</taxon>
        <taxon>Insecta</taxon>
        <taxon>Pterygota</taxon>
        <taxon>Neoptera</taxon>
        <taxon>Endopterygota</taxon>
        <taxon>Coleoptera</taxon>
        <taxon>Polyphaga</taxon>
        <taxon>Cucujiformia</taxon>
        <taxon>Chrysomeloidea</taxon>
        <taxon>Chrysomelidae</taxon>
        <taxon>Chrysomelinae</taxon>
        <taxon>Chrysomelini</taxon>
        <taxon>Phaedon</taxon>
    </lineage>
</organism>
<keyword evidence="8" id="KW-1185">Reference proteome</keyword>
<evidence type="ECO:0000256" key="4">
    <source>
        <dbReference type="ARBA" id="ARBA00023140"/>
    </source>
</evidence>
<name>A0A9P0DMX8_PHACE</name>
<dbReference type="PROSITE" id="PS00455">
    <property type="entry name" value="AMP_BINDING"/>
    <property type="match status" value="1"/>
</dbReference>
<feature type="transmembrane region" description="Helical" evidence="5">
    <location>
        <begin position="150"/>
        <end position="172"/>
    </location>
</feature>